<feature type="transmembrane region" description="Helical" evidence="1">
    <location>
        <begin position="30"/>
        <end position="51"/>
    </location>
</feature>
<comment type="caution">
    <text evidence="2">The sequence shown here is derived from an EMBL/GenBank/DDBJ whole genome shotgun (WGS) entry which is preliminary data.</text>
</comment>
<gene>
    <name evidence="2" type="ORF">Voc01_075880</name>
</gene>
<name>A0A8J4EFF7_9ACTN</name>
<accession>A0A8J4EFF7</accession>
<protein>
    <submittedName>
        <fullName evidence="2">Uncharacterized protein</fullName>
    </submittedName>
</protein>
<keyword evidence="3" id="KW-1185">Reference proteome</keyword>
<sequence length="82" mass="8247">MSSPNPSPTNPTPAPDPWHVKVKAWLAKGWWAGVGGICAAVGIGLAVFAACDAPDPAPPPAPQVNEINGDCNGQGTDVTVSC</sequence>
<keyword evidence="1" id="KW-0812">Transmembrane</keyword>
<reference evidence="2" key="1">
    <citation type="submission" date="2021-01" db="EMBL/GenBank/DDBJ databases">
        <title>Whole genome shotgun sequence of Virgisporangium ochraceum NBRC 16418.</title>
        <authorList>
            <person name="Komaki H."/>
            <person name="Tamura T."/>
        </authorList>
    </citation>
    <scope>NUCLEOTIDE SEQUENCE</scope>
    <source>
        <strain evidence="2">NBRC 16418</strain>
    </source>
</reference>
<dbReference type="Proteomes" id="UP000635606">
    <property type="component" value="Unassembled WGS sequence"/>
</dbReference>
<keyword evidence="1" id="KW-1133">Transmembrane helix</keyword>
<dbReference type="EMBL" id="BOPH01000104">
    <property type="protein sequence ID" value="GIJ72671.1"/>
    <property type="molecule type" value="Genomic_DNA"/>
</dbReference>
<keyword evidence="1" id="KW-0472">Membrane</keyword>
<organism evidence="2 3">
    <name type="scientific">Virgisporangium ochraceum</name>
    <dbReference type="NCBI Taxonomy" id="65505"/>
    <lineage>
        <taxon>Bacteria</taxon>
        <taxon>Bacillati</taxon>
        <taxon>Actinomycetota</taxon>
        <taxon>Actinomycetes</taxon>
        <taxon>Micromonosporales</taxon>
        <taxon>Micromonosporaceae</taxon>
        <taxon>Virgisporangium</taxon>
    </lineage>
</organism>
<proteinExistence type="predicted"/>
<evidence type="ECO:0000256" key="1">
    <source>
        <dbReference type="SAM" id="Phobius"/>
    </source>
</evidence>
<dbReference type="AlphaFoldDB" id="A0A8J4EFF7"/>
<evidence type="ECO:0000313" key="3">
    <source>
        <dbReference type="Proteomes" id="UP000635606"/>
    </source>
</evidence>
<evidence type="ECO:0000313" key="2">
    <source>
        <dbReference type="EMBL" id="GIJ72671.1"/>
    </source>
</evidence>